<dbReference type="OrthoDB" id="6106870at2759"/>
<dbReference type="PANTHER" id="PTHR23349:SF109">
    <property type="entry name" value="HELIX-LOOP-HELIX PROTEIN 10"/>
    <property type="match status" value="1"/>
</dbReference>
<dbReference type="InterPro" id="IPR036638">
    <property type="entry name" value="HLH_DNA-bd_sf"/>
</dbReference>
<dbReference type="Pfam" id="PF00010">
    <property type="entry name" value="HLH"/>
    <property type="match status" value="1"/>
</dbReference>
<accession>A0A9P1IU97</accession>
<dbReference type="GO" id="GO:0000977">
    <property type="term" value="F:RNA polymerase II transcription regulatory region sequence-specific DNA binding"/>
    <property type="evidence" value="ECO:0007669"/>
    <property type="project" value="TreeGrafter"/>
</dbReference>
<keyword evidence="4" id="KW-1185">Reference proteome</keyword>
<sequence>MSIQDEPLDLSTTAKESNSTLTEEQIQMALLEMYTQYMNEQFVAILEGLKKDDEEKNVEESLIVVDDQDQDENQMKTSKKKKEKKHVEVSKKKDRFYERRSEANARERNRVQQLSKMFDNLRECLPIQEELKISKLSTLKVATAYIDFLANLLNNQNDNESKNRLTRELESAKTLRK</sequence>
<dbReference type="InterPro" id="IPR011598">
    <property type="entry name" value="bHLH_dom"/>
</dbReference>
<feature type="region of interest" description="Disordered" evidence="1">
    <location>
        <begin position="62"/>
        <end position="104"/>
    </location>
</feature>
<proteinExistence type="predicted"/>
<dbReference type="PROSITE" id="PS50888">
    <property type="entry name" value="BHLH"/>
    <property type="match status" value="1"/>
</dbReference>
<dbReference type="Gene3D" id="4.10.280.10">
    <property type="entry name" value="Helix-loop-helix DNA-binding domain"/>
    <property type="match status" value="1"/>
</dbReference>
<dbReference type="EMBL" id="CANHGI010000005">
    <property type="protein sequence ID" value="CAI5452255.1"/>
    <property type="molecule type" value="Genomic_DNA"/>
</dbReference>
<dbReference type="SUPFAM" id="SSF47459">
    <property type="entry name" value="HLH, helix-loop-helix DNA-binding domain"/>
    <property type="match status" value="1"/>
</dbReference>
<dbReference type="GO" id="GO:0000981">
    <property type="term" value="F:DNA-binding transcription factor activity, RNA polymerase II-specific"/>
    <property type="evidence" value="ECO:0007669"/>
    <property type="project" value="TreeGrafter"/>
</dbReference>
<comment type="caution">
    <text evidence="3">The sequence shown here is derived from an EMBL/GenBank/DDBJ whole genome shotgun (WGS) entry which is preliminary data.</text>
</comment>
<dbReference type="GO" id="GO:0032502">
    <property type="term" value="P:developmental process"/>
    <property type="evidence" value="ECO:0007669"/>
    <property type="project" value="TreeGrafter"/>
</dbReference>
<dbReference type="AlphaFoldDB" id="A0A9P1IU97"/>
<dbReference type="InterPro" id="IPR050283">
    <property type="entry name" value="E-box_TF_Regulators"/>
</dbReference>
<name>A0A9P1IU97_9PELO</name>
<feature type="domain" description="BHLH" evidence="2">
    <location>
        <begin position="98"/>
        <end position="149"/>
    </location>
</feature>
<dbReference type="SMART" id="SM00353">
    <property type="entry name" value="HLH"/>
    <property type="match status" value="1"/>
</dbReference>
<organism evidence="3 4">
    <name type="scientific">Caenorhabditis angaria</name>
    <dbReference type="NCBI Taxonomy" id="860376"/>
    <lineage>
        <taxon>Eukaryota</taxon>
        <taxon>Metazoa</taxon>
        <taxon>Ecdysozoa</taxon>
        <taxon>Nematoda</taxon>
        <taxon>Chromadorea</taxon>
        <taxon>Rhabditida</taxon>
        <taxon>Rhabditina</taxon>
        <taxon>Rhabditomorpha</taxon>
        <taxon>Rhabditoidea</taxon>
        <taxon>Rhabditidae</taxon>
        <taxon>Peloderinae</taxon>
        <taxon>Caenorhabditis</taxon>
    </lineage>
</organism>
<gene>
    <name evidence="3" type="ORF">CAMP_LOCUS14892</name>
</gene>
<evidence type="ECO:0000256" key="1">
    <source>
        <dbReference type="SAM" id="MobiDB-lite"/>
    </source>
</evidence>
<evidence type="ECO:0000313" key="3">
    <source>
        <dbReference type="EMBL" id="CAI5452255.1"/>
    </source>
</evidence>
<feature type="compositionally biased region" description="Basic and acidic residues" evidence="1">
    <location>
        <begin position="85"/>
        <end position="104"/>
    </location>
</feature>
<dbReference type="PANTHER" id="PTHR23349">
    <property type="entry name" value="BASIC HELIX-LOOP-HELIX TRANSCRIPTION FACTOR, TWIST"/>
    <property type="match status" value="1"/>
</dbReference>
<feature type="compositionally biased region" description="Polar residues" evidence="1">
    <location>
        <begin position="10"/>
        <end position="21"/>
    </location>
</feature>
<dbReference type="GO" id="GO:0046983">
    <property type="term" value="F:protein dimerization activity"/>
    <property type="evidence" value="ECO:0007669"/>
    <property type="project" value="InterPro"/>
</dbReference>
<protein>
    <recommendedName>
        <fullName evidence="2">BHLH domain-containing protein</fullName>
    </recommendedName>
</protein>
<dbReference type="Proteomes" id="UP001152747">
    <property type="component" value="Unassembled WGS sequence"/>
</dbReference>
<evidence type="ECO:0000313" key="4">
    <source>
        <dbReference type="Proteomes" id="UP001152747"/>
    </source>
</evidence>
<evidence type="ECO:0000259" key="2">
    <source>
        <dbReference type="PROSITE" id="PS50888"/>
    </source>
</evidence>
<feature type="region of interest" description="Disordered" evidence="1">
    <location>
        <begin position="1"/>
        <end position="21"/>
    </location>
</feature>
<reference evidence="3" key="1">
    <citation type="submission" date="2022-11" db="EMBL/GenBank/DDBJ databases">
        <authorList>
            <person name="Kikuchi T."/>
        </authorList>
    </citation>
    <scope>NUCLEOTIDE SEQUENCE</scope>
    <source>
        <strain evidence="3">PS1010</strain>
    </source>
</reference>